<proteinExistence type="predicted"/>
<dbReference type="RefSeq" id="WP_146964825.1">
    <property type="nucleotide sequence ID" value="NZ_AP019835.1"/>
</dbReference>
<dbReference type="Proteomes" id="UP000321501">
    <property type="component" value="Chromosome"/>
</dbReference>
<gene>
    <name evidence="3" type="ORF">JMUB3934_2002</name>
</gene>
<evidence type="ECO:0000313" key="4">
    <source>
        <dbReference type="Proteomes" id="UP000321501"/>
    </source>
</evidence>
<dbReference type="InterPro" id="IPR025580">
    <property type="entry name" value="Gp46"/>
</dbReference>
<sequence length="162" mass="18365">MSENTFTQEQVDEMIKERIARERKKFESEKKELERKHGETIEDYETRINNANLTAEEKYNKSIAELQKQLDTSNTELATMKTNKMKKAILGKYKIPDSFLGSITGNTQEEIEDSVKSFSENLSSYLKTQSGGTPNSLNGGSEGEKDKKDIGLEAFDKAFSSF</sequence>
<evidence type="ECO:0000256" key="1">
    <source>
        <dbReference type="SAM" id="Coils"/>
    </source>
</evidence>
<feature type="coiled-coil region" evidence="1">
    <location>
        <begin position="16"/>
        <end position="83"/>
    </location>
</feature>
<dbReference type="Pfam" id="PF14265">
    <property type="entry name" value="DUF4355"/>
    <property type="match status" value="1"/>
</dbReference>
<name>A0A510KG93_9FUSO</name>
<feature type="compositionally biased region" description="Polar residues" evidence="2">
    <location>
        <begin position="125"/>
        <end position="139"/>
    </location>
</feature>
<evidence type="ECO:0000313" key="3">
    <source>
        <dbReference type="EMBL" id="BBM50690.1"/>
    </source>
</evidence>
<organism evidence="3 4">
    <name type="scientific">Leptotrichia wadei</name>
    <dbReference type="NCBI Taxonomy" id="157687"/>
    <lineage>
        <taxon>Bacteria</taxon>
        <taxon>Fusobacteriati</taxon>
        <taxon>Fusobacteriota</taxon>
        <taxon>Fusobacteriia</taxon>
        <taxon>Fusobacteriales</taxon>
        <taxon>Leptotrichiaceae</taxon>
        <taxon>Leptotrichia</taxon>
    </lineage>
</organism>
<dbReference type="AlphaFoldDB" id="A0A510KG93"/>
<accession>A0A510KG93</accession>
<dbReference type="EMBL" id="AP019835">
    <property type="protein sequence ID" value="BBM50690.1"/>
    <property type="molecule type" value="Genomic_DNA"/>
</dbReference>
<feature type="region of interest" description="Disordered" evidence="2">
    <location>
        <begin position="125"/>
        <end position="149"/>
    </location>
</feature>
<evidence type="ECO:0000256" key="2">
    <source>
        <dbReference type="SAM" id="MobiDB-lite"/>
    </source>
</evidence>
<protein>
    <recommendedName>
        <fullName evidence="5">Phage scaffold protein</fullName>
    </recommendedName>
</protein>
<evidence type="ECO:0008006" key="5">
    <source>
        <dbReference type="Google" id="ProtNLM"/>
    </source>
</evidence>
<keyword evidence="1" id="KW-0175">Coiled coil</keyword>
<reference evidence="3 4" key="1">
    <citation type="submission" date="2019-07" db="EMBL/GenBank/DDBJ databases">
        <title>Complete Genome Sequence of Leptotrichia wadei Strain JMUB3934.</title>
        <authorList>
            <person name="Watanabe S."/>
            <person name="Cui L."/>
        </authorList>
    </citation>
    <scope>NUCLEOTIDE SEQUENCE [LARGE SCALE GENOMIC DNA]</scope>
    <source>
        <strain evidence="3 4">JMUB3934</strain>
    </source>
</reference>